<dbReference type="AlphaFoldDB" id="A0A2W2BFH3"/>
<dbReference type="Pfam" id="PF09844">
    <property type="entry name" value="DUF2071"/>
    <property type="match status" value="1"/>
</dbReference>
<dbReference type="Proteomes" id="UP000248745">
    <property type="component" value="Unassembled WGS sequence"/>
</dbReference>
<reference evidence="1 2" key="1">
    <citation type="submission" date="2018-06" db="EMBL/GenBank/DDBJ databases">
        <title>Mucibacter soli gen. nov., sp. nov., a new member of the family Chitinophagaceae producing mucin.</title>
        <authorList>
            <person name="Kim M.-K."/>
            <person name="Park S."/>
            <person name="Kim T.-S."/>
            <person name="Joung Y."/>
            <person name="Han J.-H."/>
            <person name="Kim S.B."/>
        </authorList>
    </citation>
    <scope>NUCLEOTIDE SEQUENCE [LARGE SCALE GENOMIC DNA]</scope>
    <source>
        <strain evidence="1 2">R1-15</strain>
    </source>
</reference>
<sequence>MSTIKETLASTTHRPFAMPSGRWVYYQEWNHALFLHWEVSLETLQPLIPEGVTLDLFEGKAWVSLVGFTMNKIRPRHLPAVSLLSDFHEINLRTYVTHENKPGVYFLNIEAEKLLSVLVAKSMSGLPYEKAEMSRKGLSDGDVYRSHNPQKGFRLDVKYKIETVSYRKTPLDFWLTERYCLYVDSHKKIYRYDIHHEEWGIAPVSLVQLEVNYRKGNLELNAQPDRMHYSEGVKVLAWRRRKIGLL</sequence>
<evidence type="ECO:0000313" key="2">
    <source>
        <dbReference type="Proteomes" id="UP000248745"/>
    </source>
</evidence>
<proteinExistence type="predicted"/>
<dbReference type="InterPro" id="IPR018644">
    <property type="entry name" value="DUF2071"/>
</dbReference>
<gene>
    <name evidence="1" type="ORF">DN068_00090</name>
</gene>
<evidence type="ECO:0000313" key="1">
    <source>
        <dbReference type="EMBL" id="PZF74989.1"/>
    </source>
</evidence>
<dbReference type="PANTHER" id="PTHR39186">
    <property type="entry name" value="DUF2071 FAMILY PROTEIN"/>
    <property type="match status" value="1"/>
</dbReference>
<dbReference type="RefSeq" id="WP_110996837.1">
    <property type="nucleotide sequence ID" value="NZ_QKTW01000001.1"/>
</dbReference>
<comment type="caution">
    <text evidence="1">The sequence shown here is derived from an EMBL/GenBank/DDBJ whole genome shotgun (WGS) entry which is preliminary data.</text>
</comment>
<name>A0A2W2BFH3_9BACT</name>
<dbReference type="OrthoDB" id="1421826at2"/>
<dbReference type="InterPro" id="IPR023375">
    <property type="entry name" value="ADC_dom_sf"/>
</dbReference>
<organism evidence="1 2">
    <name type="scientific">Taibaiella soli</name>
    <dbReference type="NCBI Taxonomy" id="1649169"/>
    <lineage>
        <taxon>Bacteria</taxon>
        <taxon>Pseudomonadati</taxon>
        <taxon>Bacteroidota</taxon>
        <taxon>Chitinophagia</taxon>
        <taxon>Chitinophagales</taxon>
        <taxon>Chitinophagaceae</taxon>
        <taxon>Taibaiella</taxon>
    </lineage>
</organism>
<protein>
    <submittedName>
        <fullName evidence="1">DUF2071 domain-containing protein</fullName>
    </submittedName>
</protein>
<dbReference type="EMBL" id="QKTW01000001">
    <property type="protein sequence ID" value="PZF74989.1"/>
    <property type="molecule type" value="Genomic_DNA"/>
</dbReference>
<dbReference type="SUPFAM" id="SSF160104">
    <property type="entry name" value="Acetoacetate decarboxylase-like"/>
    <property type="match status" value="1"/>
</dbReference>
<dbReference type="PANTHER" id="PTHR39186:SF1">
    <property type="entry name" value="DUF2071 DOMAIN-CONTAINING PROTEIN"/>
    <property type="match status" value="1"/>
</dbReference>
<dbReference type="Gene3D" id="2.40.400.10">
    <property type="entry name" value="Acetoacetate decarboxylase-like"/>
    <property type="match status" value="1"/>
</dbReference>
<accession>A0A2W2BFH3</accession>
<keyword evidence="2" id="KW-1185">Reference proteome</keyword>